<gene>
    <name evidence="3" type="ORF">PSON_ATCC_30995.1.T1470118</name>
</gene>
<protein>
    <recommendedName>
        <fullName evidence="5">Leucine Rich Repeat family protein</fullName>
    </recommendedName>
</protein>
<name>A0A8S1R9E4_9CILI</name>
<dbReference type="InterPro" id="IPR052394">
    <property type="entry name" value="LRR-containing"/>
</dbReference>
<dbReference type="PANTHER" id="PTHR24114">
    <property type="entry name" value="LEUCINE RICH REPEAT FAMILY PROTEIN"/>
    <property type="match status" value="1"/>
</dbReference>
<evidence type="ECO:0008006" key="5">
    <source>
        <dbReference type="Google" id="ProtNLM"/>
    </source>
</evidence>
<feature type="region of interest" description="Disordered" evidence="2">
    <location>
        <begin position="163"/>
        <end position="185"/>
    </location>
</feature>
<evidence type="ECO:0000256" key="2">
    <source>
        <dbReference type="SAM" id="MobiDB-lite"/>
    </source>
</evidence>
<reference evidence="3" key="1">
    <citation type="submission" date="2021-01" db="EMBL/GenBank/DDBJ databases">
        <authorList>
            <consortium name="Genoscope - CEA"/>
            <person name="William W."/>
        </authorList>
    </citation>
    <scope>NUCLEOTIDE SEQUENCE</scope>
</reference>
<sequence>MLFEKLKIYNTPAKLLEKLREVRKIQETEEKEEVNRVSKIQKTEPSTERYLVRQLSFQHSWNSLTHKSPNLKSLAVKSQVDIFKMHIPSPKLCSYGRLTDISTQQKRQIKTTQDDDSIELRDLQKNLEQETIQELYHEDQKQIEQLNEEAQVLSERLAFKEEKSPIRPFQRKHHQPQLTKQPQRRGGTVIAATKLEELKKNQPLLYSEQKETPFDDLSDRGKFLKNYRLGNKHLQKINQKEFRSVTKNYEKLEDYAEFYKQQPNIYLQLNKSSQKHNVFQTGLGLINSNYTIQTAESQGMLRNEQKIKVFTEVLQSPQCKTITDLKLSHNQLTSPRIKTLVQNFPTQVQDLNLDNNGIDSKGCEFLSKYLLKSRVKKLSLENNKIGDQGANYLFQALLENDYLILLNLSRNNLTDGCSIELSNYLKKSNMIYELYLHFNSIGNKGGLSIWKALYKNSSVKVFDISYNRTASFECAQQMAKVIAKPYPELMHIDISHNGFDEPSANEIMKALNSNQNIYGFHFEGNCPKFMVDATGHLRNQEQEEQIRQKKIEQCRKNPQTSLRFLDDDIKHEPKQITDKKQENIQQVHRFRRIWGMKPVKQNQNYDKNRDSCWICEGWEEVKFTWSPGKSGGMNNDPIFLHVNFDGYRPVLMSPHQGEYHLYRMCPPNQKILYFFSNPILGIQTTAKNQMIMQTPANDPIAQGTQEFLYNGDILIEGYKMSFVNEVFTEGKHTVVDKYIPKIFSKPREEERTYDLTQYMNKKQTFWSYEISIFKNYQPDNEELIDECFEYDFQSSKINRIVRDPNELLEVKELLREYYPHIFASYKFYASTLIGSSIPCISSNAFFDFIGQTTVMNDKFRPGDIDLNFISTSNVKDILYPNVYEKALIRYQFMEVLVRIALDKYTRTGICKSMKLSVLKLFEDDLIKMRLQEVDRAQDWRDLRLWNEQCDLLIKDRQPMLKLLFKFTSKLNSKQKFYKHTWVQFKDFRDLLLKCDLYCDTFVERDAYIAYLLSMQTQVDELYSLRHFQMEFYEFIEALCRCAEKLSLIRTKDTMNLDDRRIEPLHKKIDALFLIIYLRASDAIKQQLKESEDFSDFDRCMTRKQKNLKQQIEDMGSDEDDKPYNPIVELNILEEQLKQTQVQTAPSGPKLKKALSLFTVLKQMQQQKQLKSNFLLTNVVQYFKQREEEEYMQNQIDQN</sequence>
<proteinExistence type="predicted"/>
<dbReference type="Proteomes" id="UP000692954">
    <property type="component" value="Unassembled WGS sequence"/>
</dbReference>
<dbReference type="PANTHER" id="PTHR24114:SF2">
    <property type="entry name" value="F-BOX DOMAIN-CONTAINING PROTEIN-RELATED"/>
    <property type="match status" value="1"/>
</dbReference>
<dbReference type="AlphaFoldDB" id="A0A8S1R9E4"/>
<keyword evidence="1" id="KW-0175">Coiled coil</keyword>
<dbReference type="EMBL" id="CAJJDN010000147">
    <property type="protein sequence ID" value="CAD8123842.1"/>
    <property type="molecule type" value="Genomic_DNA"/>
</dbReference>
<evidence type="ECO:0000313" key="4">
    <source>
        <dbReference type="Proteomes" id="UP000692954"/>
    </source>
</evidence>
<dbReference type="OrthoDB" id="120976at2759"/>
<keyword evidence="4" id="KW-1185">Reference proteome</keyword>
<organism evidence="3 4">
    <name type="scientific">Paramecium sonneborni</name>
    <dbReference type="NCBI Taxonomy" id="65129"/>
    <lineage>
        <taxon>Eukaryota</taxon>
        <taxon>Sar</taxon>
        <taxon>Alveolata</taxon>
        <taxon>Ciliophora</taxon>
        <taxon>Intramacronucleata</taxon>
        <taxon>Oligohymenophorea</taxon>
        <taxon>Peniculida</taxon>
        <taxon>Parameciidae</taxon>
        <taxon>Paramecium</taxon>
    </lineage>
</organism>
<evidence type="ECO:0000256" key="1">
    <source>
        <dbReference type="SAM" id="Coils"/>
    </source>
</evidence>
<feature type="coiled-coil region" evidence="1">
    <location>
        <begin position="129"/>
        <end position="163"/>
    </location>
</feature>
<dbReference type="SMART" id="SM00368">
    <property type="entry name" value="LRR_RI"/>
    <property type="match status" value="3"/>
</dbReference>
<accession>A0A8S1R9E4</accession>
<evidence type="ECO:0000313" key="3">
    <source>
        <dbReference type="EMBL" id="CAD8123842.1"/>
    </source>
</evidence>
<comment type="caution">
    <text evidence="3">The sequence shown here is derived from an EMBL/GenBank/DDBJ whole genome shotgun (WGS) entry which is preliminary data.</text>
</comment>